<dbReference type="Proteomes" id="UP000572680">
    <property type="component" value="Unassembled WGS sequence"/>
</dbReference>
<sequence>MSFDAPRVCDRIPDSPREKARITRRNKLLALAAALDDLGLRARIVEYTLRPTVLRCWNPAEMGRTISVTCERSTGAEPRWRFRREPGERLIADAEDVTGPDDALEAARAVAAALAR</sequence>
<proteinExistence type="predicted"/>
<keyword evidence="2" id="KW-1185">Reference proteome</keyword>
<evidence type="ECO:0000313" key="1">
    <source>
        <dbReference type="EMBL" id="MBA8955039.1"/>
    </source>
</evidence>
<evidence type="ECO:0000313" key="2">
    <source>
        <dbReference type="Proteomes" id="UP000572680"/>
    </source>
</evidence>
<dbReference type="AlphaFoldDB" id="A0A7W3LVE4"/>
<reference evidence="1 2" key="1">
    <citation type="submission" date="2020-08" db="EMBL/GenBank/DDBJ databases">
        <title>Genomic Encyclopedia of Type Strains, Phase IV (KMG-IV): sequencing the most valuable type-strain genomes for metagenomic binning, comparative biology and taxonomic classification.</title>
        <authorList>
            <person name="Goeker M."/>
        </authorList>
    </citation>
    <scope>NUCLEOTIDE SEQUENCE [LARGE SCALE GENOMIC DNA]</scope>
    <source>
        <strain evidence="1 2">DSM 44197</strain>
    </source>
</reference>
<comment type="caution">
    <text evidence="1">The sequence shown here is derived from an EMBL/GenBank/DDBJ whole genome shotgun (WGS) entry which is preliminary data.</text>
</comment>
<gene>
    <name evidence="1" type="ORF">HNR61_006696</name>
</gene>
<name>A0A7W3LVE4_ACTNM</name>
<accession>A0A7W3LVE4</accession>
<organism evidence="1 2">
    <name type="scientific">Actinomadura namibiensis</name>
    <dbReference type="NCBI Taxonomy" id="182080"/>
    <lineage>
        <taxon>Bacteria</taxon>
        <taxon>Bacillati</taxon>
        <taxon>Actinomycetota</taxon>
        <taxon>Actinomycetes</taxon>
        <taxon>Streptosporangiales</taxon>
        <taxon>Thermomonosporaceae</taxon>
        <taxon>Actinomadura</taxon>
    </lineage>
</organism>
<dbReference type="RefSeq" id="WP_182847051.1">
    <property type="nucleotide sequence ID" value="NZ_BAAALP010000084.1"/>
</dbReference>
<dbReference type="EMBL" id="JACJIA010000010">
    <property type="protein sequence ID" value="MBA8955039.1"/>
    <property type="molecule type" value="Genomic_DNA"/>
</dbReference>
<protein>
    <submittedName>
        <fullName evidence="1">Uncharacterized protein</fullName>
    </submittedName>
</protein>